<organism evidence="1 2">
    <name type="scientific">Tychonema bourrellyi FEM_GT703</name>
    <dbReference type="NCBI Taxonomy" id="2040638"/>
    <lineage>
        <taxon>Bacteria</taxon>
        <taxon>Bacillati</taxon>
        <taxon>Cyanobacteriota</taxon>
        <taxon>Cyanophyceae</taxon>
        <taxon>Oscillatoriophycideae</taxon>
        <taxon>Oscillatoriales</taxon>
        <taxon>Microcoleaceae</taxon>
        <taxon>Tychonema</taxon>
    </lineage>
</organism>
<keyword evidence="2" id="KW-1185">Reference proteome</keyword>
<name>A0A2G4F4H5_9CYAN</name>
<comment type="caution">
    <text evidence="1">The sequence shown here is derived from an EMBL/GenBank/DDBJ whole genome shotgun (WGS) entry which is preliminary data.</text>
</comment>
<dbReference type="OrthoDB" id="516320at2"/>
<reference evidence="1" key="1">
    <citation type="submission" date="2017-10" db="EMBL/GenBank/DDBJ databases">
        <title>Draft genome sequence of the planktic cyanobacteria Tychonema bourrellyi isolated from alpine lentic freshwater.</title>
        <authorList>
            <person name="Tett A."/>
            <person name="Armanini F."/>
            <person name="Asnicar F."/>
            <person name="Boscaini A."/>
            <person name="Pasolli E."/>
            <person name="Zolfo M."/>
            <person name="Donati C."/>
            <person name="Salmaso N."/>
            <person name="Segata N."/>
        </authorList>
    </citation>
    <scope>NUCLEOTIDE SEQUENCE</scope>
    <source>
        <strain evidence="1">FEM_GT703</strain>
    </source>
</reference>
<sequence length="87" mass="9813">MYSSEQKQTIVEAAKEIQQLLKQLEKMNPNPTEVEKIEYVNDETTPSFKRRVVAALQAGGEAAIEEFLDNAYVNVGKAIVKGWMKPE</sequence>
<proteinExistence type="predicted"/>
<gene>
    <name evidence="1" type="ORF">CP500_004355</name>
</gene>
<evidence type="ECO:0000313" key="2">
    <source>
        <dbReference type="Proteomes" id="UP000226442"/>
    </source>
</evidence>
<evidence type="ECO:0000313" key="1">
    <source>
        <dbReference type="EMBL" id="PHX56660.1"/>
    </source>
</evidence>
<dbReference type="Proteomes" id="UP000226442">
    <property type="component" value="Unassembled WGS sequence"/>
</dbReference>
<dbReference type="AlphaFoldDB" id="A0A2G4F4H5"/>
<protein>
    <submittedName>
        <fullName evidence="1">Uncharacterized protein</fullName>
    </submittedName>
</protein>
<accession>A0A2G4F4H5</accession>
<dbReference type="EMBL" id="NXIB02000015">
    <property type="protein sequence ID" value="PHX56660.1"/>
    <property type="molecule type" value="Genomic_DNA"/>
</dbReference>